<dbReference type="Proteomes" id="UP000283509">
    <property type="component" value="Unassembled WGS sequence"/>
</dbReference>
<accession>A0A423SBI2</accession>
<gene>
    <name evidence="2" type="ORF">C7M84_020665</name>
</gene>
<evidence type="ECO:0000313" key="3">
    <source>
        <dbReference type="Proteomes" id="UP000283509"/>
    </source>
</evidence>
<feature type="region of interest" description="Disordered" evidence="1">
    <location>
        <begin position="80"/>
        <end position="99"/>
    </location>
</feature>
<feature type="compositionally biased region" description="Pro residues" evidence="1">
    <location>
        <begin position="81"/>
        <end position="92"/>
    </location>
</feature>
<proteinExistence type="predicted"/>
<dbReference type="AlphaFoldDB" id="A0A423SBI2"/>
<dbReference type="EMBL" id="QCYY01004119">
    <property type="protein sequence ID" value="ROT61546.1"/>
    <property type="molecule type" value="Genomic_DNA"/>
</dbReference>
<keyword evidence="3" id="KW-1185">Reference proteome</keyword>
<comment type="caution">
    <text evidence="2">The sequence shown here is derived from an EMBL/GenBank/DDBJ whole genome shotgun (WGS) entry which is preliminary data.</text>
</comment>
<evidence type="ECO:0000256" key="1">
    <source>
        <dbReference type="SAM" id="MobiDB-lite"/>
    </source>
</evidence>
<name>A0A423SBI2_PENVA</name>
<reference evidence="2 3" key="1">
    <citation type="submission" date="2018-04" db="EMBL/GenBank/DDBJ databases">
        <authorList>
            <person name="Zhang X."/>
            <person name="Yuan J."/>
            <person name="Li F."/>
            <person name="Xiang J."/>
        </authorList>
    </citation>
    <scope>NUCLEOTIDE SEQUENCE [LARGE SCALE GENOMIC DNA]</scope>
    <source>
        <tissue evidence="2">Muscle</tissue>
    </source>
</reference>
<evidence type="ECO:0000313" key="2">
    <source>
        <dbReference type="EMBL" id="ROT61546.1"/>
    </source>
</evidence>
<reference evidence="2 3" key="2">
    <citation type="submission" date="2019-01" db="EMBL/GenBank/DDBJ databases">
        <title>The decoding of complex shrimp genome reveals the adaptation for benthos swimmer, frequently molting mechanism and breeding impact on genome.</title>
        <authorList>
            <person name="Sun Y."/>
            <person name="Gao Y."/>
            <person name="Yu Y."/>
        </authorList>
    </citation>
    <scope>NUCLEOTIDE SEQUENCE [LARGE SCALE GENOMIC DNA]</scope>
    <source>
        <tissue evidence="2">Muscle</tissue>
    </source>
</reference>
<sequence length="462" mass="50424">MHTILSSPAGCERRYSALFRDSLDLAFPFPLTHSILARENAAHPRRGHRTTSSRARICPAVPALPRRACIPRHYSLGSPRFPSPRFPSPRSPSPRGGLSFISSLGRTMNEIVAAAPYHASRGSGFDHPMMTSLGNIINSQSGPLSPQRNTPFLARRGQCPHPTFLPCPRPPFLVSLQILSFSFIFSFDAHLLHYPPPSPPHVLSIPYLSLSQARTPILPCFLPLHLLPLLFPSPSPPPSPFPFPSPPPSFPSFPFTPPSPISFPFTPFLPLHPLLPPFLSLHFFFLPILSLHHLPHPFSSHSPLPSPLSFSFTPSLSPFLSLPPSFAFTRPSPFPSLHPLLPSPFPSLSPLPSPFFPLTPSPLSSFTTLPLFLPLHPLPCVLPLRTPPSPLFQPLHPLLPLFPCPSAPRELVVSAAALPCPRLNGRNTTGLLGIPRLHLPPPLLPSQPGLDDVSLLVASLEL</sequence>
<organism evidence="2 3">
    <name type="scientific">Penaeus vannamei</name>
    <name type="common">Whiteleg shrimp</name>
    <name type="synonym">Litopenaeus vannamei</name>
    <dbReference type="NCBI Taxonomy" id="6689"/>
    <lineage>
        <taxon>Eukaryota</taxon>
        <taxon>Metazoa</taxon>
        <taxon>Ecdysozoa</taxon>
        <taxon>Arthropoda</taxon>
        <taxon>Crustacea</taxon>
        <taxon>Multicrustacea</taxon>
        <taxon>Malacostraca</taxon>
        <taxon>Eumalacostraca</taxon>
        <taxon>Eucarida</taxon>
        <taxon>Decapoda</taxon>
        <taxon>Dendrobranchiata</taxon>
        <taxon>Penaeoidea</taxon>
        <taxon>Penaeidae</taxon>
        <taxon>Penaeus</taxon>
    </lineage>
</organism>
<protein>
    <submittedName>
        <fullName evidence="2">Uncharacterized protein</fullName>
    </submittedName>
</protein>